<evidence type="ECO:0000256" key="1">
    <source>
        <dbReference type="SAM" id="SignalP"/>
    </source>
</evidence>
<feature type="chain" id="PRO_5032634173" description="Methyltransferase domain-containing protein" evidence="1">
    <location>
        <begin position="23"/>
        <end position="523"/>
    </location>
</feature>
<keyword evidence="1" id="KW-0732">Signal</keyword>
<evidence type="ECO:0000259" key="2">
    <source>
        <dbReference type="Pfam" id="PF13383"/>
    </source>
</evidence>
<organism evidence="3 4">
    <name type="scientific">Edaphochlamys debaryana</name>
    <dbReference type="NCBI Taxonomy" id="47281"/>
    <lineage>
        <taxon>Eukaryota</taxon>
        <taxon>Viridiplantae</taxon>
        <taxon>Chlorophyta</taxon>
        <taxon>core chlorophytes</taxon>
        <taxon>Chlorophyceae</taxon>
        <taxon>CS clade</taxon>
        <taxon>Chlamydomonadales</taxon>
        <taxon>Chlamydomonadales incertae sedis</taxon>
        <taxon>Edaphochlamys</taxon>
    </lineage>
</organism>
<protein>
    <recommendedName>
        <fullName evidence="2">Methyltransferase domain-containing protein</fullName>
    </recommendedName>
</protein>
<dbReference type="OrthoDB" id="2011785at2759"/>
<dbReference type="InterPro" id="IPR026913">
    <property type="entry name" value="METTL24"/>
</dbReference>
<dbReference type="PANTHER" id="PTHR32026:SF10">
    <property type="entry name" value="METHYLTRANSFERASE-LIKE PROTEIN 24-RELATED"/>
    <property type="match status" value="1"/>
</dbReference>
<gene>
    <name evidence="3" type="ORF">HYH03_018059</name>
</gene>
<reference evidence="3" key="1">
    <citation type="journal article" date="2020" name="bioRxiv">
        <title>Comparative genomics of Chlamydomonas.</title>
        <authorList>
            <person name="Craig R.J."/>
            <person name="Hasan A.R."/>
            <person name="Ness R.W."/>
            <person name="Keightley P.D."/>
        </authorList>
    </citation>
    <scope>NUCLEOTIDE SEQUENCE</scope>
    <source>
        <strain evidence="3">CCAP 11/70</strain>
    </source>
</reference>
<comment type="caution">
    <text evidence="3">The sequence shown here is derived from an EMBL/GenBank/DDBJ whole genome shotgun (WGS) entry which is preliminary data.</text>
</comment>
<feature type="domain" description="Methyltransferase" evidence="2">
    <location>
        <begin position="327"/>
        <end position="453"/>
    </location>
</feature>
<dbReference type="Pfam" id="PF13383">
    <property type="entry name" value="Methyltransf_22"/>
    <property type="match status" value="1"/>
</dbReference>
<evidence type="ECO:0000313" key="4">
    <source>
        <dbReference type="Proteomes" id="UP000612055"/>
    </source>
</evidence>
<dbReference type="PANTHER" id="PTHR32026">
    <property type="entry name" value="METHYLTRANSFERASE-LIKE PROTEIN 24"/>
    <property type="match status" value="1"/>
</dbReference>
<dbReference type="AlphaFoldDB" id="A0A836BPW8"/>
<feature type="signal peptide" evidence="1">
    <location>
        <begin position="1"/>
        <end position="22"/>
    </location>
</feature>
<accession>A0A836BPW8</accession>
<sequence length="523" mass="58935">MGRLAFFCALLSFILLVDGVSCSWFSRNKGDGGSANKLAVIVTTSAHRRPEVLVRLNISLSLSLKHLASTTPSVFYVFVHPEAVPVVEAGIQDKLGPAVQVVPIARIPENLVSLFDKRKYKWGGRLVYPDVSMVTWGLPELTRYFLTTHRVTPTTLWAHCDPPGWSGLFSSADNASEAELQLRGSWIDSVTPRAGGWDRQVIEGSFMLISLEMYFRPLFQRFVELCRTSGGTGQYRWNQQSVLAMAVQLFVEKDELYVGTFEYIHTQDTSKALQFWAGLPDTPWSNAALTHVGQQIQQLTASQPVTWLGASAQPCEIEHVGKGWGEHRLCQRSPAKPCVFYSFGISTDFSFDTQLAKLSECKGYCFDPTVSHDSQLGDNLLFFKTAASSLDEELNRHWDAWTSVPRFKKWQGHARISVLKMDCEGCEFAIARDVEREEPDFWQKVDQFAVEIHVPKKFMPTDEHVIELGRLFSQLELAGLHLRDAMMTSCSQEDESTGCHPMLQKVGYPCEKEQMCQNLLFAR</sequence>
<keyword evidence="4" id="KW-1185">Reference proteome</keyword>
<dbReference type="EMBL" id="JAEHOE010000192">
    <property type="protein sequence ID" value="KAG2483028.1"/>
    <property type="molecule type" value="Genomic_DNA"/>
</dbReference>
<dbReference type="Proteomes" id="UP000612055">
    <property type="component" value="Unassembled WGS sequence"/>
</dbReference>
<dbReference type="InterPro" id="IPR025714">
    <property type="entry name" value="Methyltranfer_dom"/>
</dbReference>
<dbReference type="Gene3D" id="3.90.550.10">
    <property type="entry name" value="Spore Coat Polysaccharide Biosynthesis Protein SpsA, Chain A"/>
    <property type="match status" value="1"/>
</dbReference>
<evidence type="ECO:0000313" key="3">
    <source>
        <dbReference type="EMBL" id="KAG2483028.1"/>
    </source>
</evidence>
<name>A0A836BPW8_9CHLO</name>
<dbReference type="InterPro" id="IPR029044">
    <property type="entry name" value="Nucleotide-diphossugar_trans"/>
</dbReference>
<proteinExistence type="predicted"/>